<keyword evidence="2" id="KW-0072">Autophagy</keyword>
<dbReference type="GO" id="GO:0000425">
    <property type="term" value="P:pexophagy"/>
    <property type="evidence" value="ECO:0007669"/>
    <property type="project" value="InterPro"/>
</dbReference>
<evidence type="ECO:0000256" key="1">
    <source>
        <dbReference type="ARBA" id="ARBA00010310"/>
    </source>
</evidence>
<gene>
    <name evidence="9" type="primary">ACBD4</name>
</gene>
<reference evidence="9" key="3">
    <citation type="submission" date="2025-09" db="UniProtKB">
        <authorList>
            <consortium name="Ensembl"/>
        </authorList>
    </citation>
    <scope>IDENTIFICATION</scope>
</reference>
<dbReference type="PANTHER" id="PTHR23310">
    <property type="entry name" value="ACYL-COA-BINDING PROTEIN, ACBP"/>
    <property type="match status" value="1"/>
</dbReference>
<proteinExistence type="inferred from homology"/>
<feature type="region of interest" description="Disordered" evidence="6">
    <location>
        <begin position="259"/>
        <end position="330"/>
    </location>
</feature>
<dbReference type="GeneTree" id="ENSGT00940000160739"/>
<keyword evidence="7" id="KW-1133">Transmembrane helix</keyword>
<evidence type="ECO:0000313" key="9">
    <source>
        <dbReference type="Ensembl" id="ENSDCDP00010000972.1"/>
    </source>
</evidence>
<evidence type="ECO:0000256" key="6">
    <source>
        <dbReference type="SAM" id="MobiDB-lite"/>
    </source>
</evidence>
<evidence type="ECO:0000256" key="7">
    <source>
        <dbReference type="SAM" id="Phobius"/>
    </source>
</evidence>
<evidence type="ECO:0000256" key="5">
    <source>
        <dbReference type="ARBA" id="ARBA00025481"/>
    </source>
</evidence>
<feature type="compositionally biased region" description="Gly residues" evidence="6">
    <location>
        <begin position="310"/>
        <end position="328"/>
    </location>
</feature>
<dbReference type="GO" id="GO:0005737">
    <property type="term" value="C:cytoplasm"/>
    <property type="evidence" value="ECO:0007669"/>
    <property type="project" value="TreeGrafter"/>
</dbReference>
<keyword evidence="7" id="KW-0812">Transmembrane</keyword>
<dbReference type="InterPro" id="IPR016347">
    <property type="entry name" value="ACBD5"/>
</dbReference>
<dbReference type="Pfam" id="PF00887">
    <property type="entry name" value="ACBP"/>
    <property type="match status" value="1"/>
</dbReference>
<sequence length="424" mass="46935">MLCFLVRSSWFTYKAVPSFDENGAGGKARFRQKFLPKWIICGHPQHLIQFRRPNMTETENHQKRFQAAVDVIQSLPKKGEYTPSYDVMLRFYGLYKQAMCGPCKVAKPGFWDPVGRYKWDAWNRLGEMSSEAAMTAYVDEMKKIAQEVIDCMPINEKTASFFHYFEPLYSVIHDMPRPPEALLSLRPDVNANIHIGKASPIEELKDEVCREAAAETVPQSDSRDKDPALTDAQVLTSDSESENFCDTVEQLDNLKAMQVGAGEGGEGGGEGHGAPMRRTGPRKDGTRHGRRDPNGGAAHRGVRWNDGLPSGPGGGGAGGSQGGAGGPQGAHVQQQIVLALRRLRQDMQSVMERLEVVEGLAAANAQSSEWRTQLQALEPEDEGWWPLDVSGQTLLLLLLWPFVAHGLLLLLGRRKRKSQLSVSI</sequence>
<dbReference type="Gene3D" id="1.20.80.10">
    <property type="match status" value="1"/>
</dbReference>
<dbReference type="FunFam" id="1.20.80.10:FF:000010">
    <property type="entry name" value="Acyl-CoA-binding domain-containing protein 5"/>
    <property type="match status" value="1"/>
</dbReference>
<feature type="compositionally biased region" description="Basic and acidic residues" evidence="6">
    <location>
        <begin position="281"/>
        <end position="293"/>
    </location>
</feature>
<comment type="similarity">
    <text evidence="1">Belongs to the ATG37 family.</text>
</comment>
<keyword evidence="3" id="KW-0175">Coiled coil</keyword>
<dbReference type="InterPro" id="IPR014352">
    <property type="entry name" value="FERM/acyl-CoA-bd_prot_sf"/>
</dbReference>
<keyword evidence="7" id="KW-0472">Membrane</keyword>
<feature type="transmembrane region" description="Helical" evidence="7">
    <location>
        <begin position="394"/>
        <end position="411"/>
    </location>
</feature>
<accession>A0AAY3ZW57</accession>
<evidence type="ECO:0000313" key="10">
    <source>
        <dbReference type="Proteomes" id="UP000694580"/>
    </source>
</evidence>
<keyword evidence="10" id="KW-1185">Reference proteome</keyword>
<dbReference type="PRINTS" id="PR00689">
    <property type="entry name" value="ACOABINDINGP"/>
</dbReference>
<evidence type="ECO:0000256" key="2">
    <source>
        <dbReference type="ARBA" id="ARBA00023006"/>
    </source>
</evidence>
<dbReference type="GO" id="GO:0000062">
    <property type="term" value="F:fatty-acyl-CoA binding"/>
    <property type="evidence" value="ECO:0007669"/>
    <property type="project" value="InterPro"/>
</dbReference>
<protein>
    <recommendedName>
        <fullName evidence="8">ACB domain-containing protein</fullName>
    </recommendedName>
</protein>
<dbReference type="Ensembl" id="ENSDCDT00010001017.1">
    <property type="protein sequence ID" value="ENSDCDP00010000972.1"/>
    <property type="gene ID" value="ENSDCDG00010000542.1"/>
</dbReference>
<name>A0AAY3ZW57_9TELE</name>
<feature type="domain" description="ACB" evidence="8">
    <location>
        <begin position="61"/>
        <end position="150"/>
    </location>
</feature>
<dbReference type="SUPFAM" id="SSF47027">
    <property type="entry name" value="Acyl-CoA binding protein"/>
    <property type="match status" value="1"/>
</dbReference>
<dbReference type="PANTHER" id="PTHR23310:SF53">
    <property type="entry name" value="ACYL-COA-BINDING DOMAIN-CONTAINING PROTEIN 4"/>
    <property type="match status" value="1"/>
</dbReference>
<dbReference type="InterPro" id="IPR000582">
    <property type="entry name" value="Acyl-CoA-binding_protein"/>
</dbReference>
<dbReference type="Proteomes" id="UP000694580">
    <property type="component" value="Chromosome 2"/>
</dbReference>
<feature type="compositionally biased region" description="Gly residues" evidence="6">
    <location>
        <begin position="261"/>
        <end position="272"/>
    </location>
</feature>
<evidence type="ECO:0000256" key="4">
    <source>
        <dbReference type="ARBA" id="ARBA00023121"/>
    </source>
</evidence>
<reference evidence="9 10" key="1">
    <citation type="submission" date="2020-06" db="EMBL/GenBank/DDBJ databases">
        <authorList>
            <consortium name="Wellcome Sanger Institute Data Sharing"/>
        </authorList>
    </citation>
    <scope>NUCLEOTIDE SEQUENCE [LARGE SCALE GENOMIC DNA]</scope>
</reference>
<dbReference type="GO" id="GO:0006631">
    <property type="term" value="P:fatty acid metabolic process"/>
    <property type="evidence" value="ECO:0007669"/>
    <property type="project" value="TreeGrafter"/>
</dbReference>
<organism evidence="9 10">
    <name type="scientific">Denticeps clupeoides</name>
    <name type="common">denticle herring</name>
    <dbReference type="NCBI Taxonomy" id="299321"/>
    <lineage>
        <taxon>Eukaryota</taxon>
        <taxon>Metazoa</taxon>
        <taxon>Chordata</taxon>
        <taxon>Craniata</taxon>
        <taxon>Vertebrata</taxon>
        <taxon>Euteleostomi</taxon>
        <taxon>Actinopterygii</taxon>
        <taxon>Neopterygii</taxon>
        <taxon>Teleostei</taxon>
        <taxon>Clupei</taxon>
        <taxon>Clupeiformes</taxon>
        <taxon>Denticipitoidei</taxon>
        <taxon>Denticipitidae</taxon>
        <taxon>Denticeps</taxon>
    </lineage>
</organism>
<evidence type="ECO:0000256" key="3">
    <source>
        <dbReference type="ARBA" id="ARBA00023054"/>
    </source>
</evidence>
<dbReference type="InterPro" id="IPR035984">
    <property type="entry name" value="Acyl-CoA-binding_sf"/>
</dbReference>
<comment type="function">
    <text evidence="5">Acyl-CoA binding protein which acts as the peroxisome receptor for pexophagy but is dispensable for aggrephagy and nonselective autophagy. Binds medium- and long-chain acyl-CoA esters.</text>
</comment>
<reference evidence="9" key="2">
    <citation type="submission" date="2025-08" db="UniProtKB">
        <authorList>
            <consortium name="Ensembl"/>
        </authorList>
    </citation>
    <scope>IDENTIFICATION</scope>
</reference>
<dbReference type="PROSITE" id="PS51228">
    <property type="entry name" value="ACB_2"/>
    <property type="match status" value="1"/>
</dbReference>
<dbReference type="AlphaFoldDB" id="A0AAY3ZW57"/>
<dbReference type="PIRSF" id="PIRSF002412">
    <property type="entry name" value="MA_DBI"/>
    <property type="match status" value="1"/>
</dbReference>
<evidence type="ECO:0000259" key="8">
    <source>
        <dbReference type="PROSITE" id="PS51228"/>
    </source>
</evidence>
<keyword evidence="4" id="KW-0446">Lipid-binding</keyword>